<comment type="caution">
    <text evidence="1">The sequence shown here is derived from an EMBL/GenBank/DDBJ whole genome shotgun (WGS) entry which is preliminary data.</text>
</comment>
<dbReference type="Proteomes" id="UP000541444">
    <property type="component" value="Unassembled WGS sequence"/>
</dbReference>
<name>A0A7J7MS78_9MAGN</name>
<accession>A0A7J7MS78</accession>
<protein>
    <submittedName>
        <fullName evidence="1">Uncharacterized protein</fullName>
    </submittedName>
</protein>
<gene>
    <name evidence="1" type="ORF">GIB67_037309</name>
</gene>
<sequence length="97" mass="11185">MPGGIYPEKGPKKCYQVPDLEQVMKDRKLPDDVTLEYYTRPFEFGPSGPQATATPEDTSLFDHVGQEKNELKEVLANLEIQRDKRVYLEITKIQWAN</sequence>
<proteinExistence type="predicted"/>
<reference evidence="1 2" key="1">
    <citation type="journal article" date="2020" name="IScience">
        <title>Genome Sequencing of the Endangered Kingdonia uniflora (Circaeasteraceae, Ranunculales) Reveals Potential Mechanisms of Evolutionary Specialization.</title>
        <authorList>
            <person name="Sun Y."/>
            <person name="Deng T."/>
            <person name="Zhang A."/>
            <person name="Moore M.J."/>
            <person name="Landis J.B."/>
            <person name="Lin N."/>
            <person name="Zhang H."/>
            <person name="Zhang X."/>
            <person name="Huang J."/>
            <person name="Zhang X."/>
            <person name="Sun H."/>
            <person name="Wang H."/>
        </authorList>
    </citation>
    <scope>NUCLEOTIDE SEQUENCE [LARGE SCALE GENOMIC DNA]</scope>
    <source>
        <strain evidence="1">TB1705</strain>
        <tissue evidence="1">Leaf</tissue>
    </source>
</reference>
<keyword evidence="2" id="KW-1185">Reference proteome</keyword>
<organism evidence="1 2">
    <name type="scientific">Kingdonia uniflora</name>
    <dbReference type="NCBI Taxonomy" id="39325"/>
    <lineage>
        <taxon>Eukaryota</taxon>
        <taxon>Viridiplantae</taxon>
        <taxon>Streptophyta</taxon>
        <taxon>Embryophyta</taxon>
        <taxon>Tracheophyta</taxon>
        <taxon>Spermatophyta</taxon>
        <taxon>Magnoliopsida</taxon>
        <taxon>Ranunculales</taxon>
        <taxon>Circaeasteraceae</taxon>
        <taxon>Kingdonia</taxon>
    </lineage>
</organism>
<dbReference type="AlphaFoldDB" id="A0A7J7MS78"/>
<dbReference type="EMBL" id="JACGCM010001272">
    <property type="protein sequence ID" value="KAF6157736.1"/>
    <property type="molecule type" value="Genomic_DNA"/>
</dbReference>
<evidence type="ECO:0000313" key="1">
    <source>
        <dbReference type="EMBL" id="KAF6157736.1"/>
    </source>
</evidence>
<evidence type="ECO:0000313" key="2">
    <source>
        <dbReference type="Proteomes" id="UP000541444"/>
    </source>
</evidence>